<evidence type="ECO:0000256" key="17">
    <source>
        <dbReference type="ARBA" id="ARBA00044903"/>
    </source>
</evidence>
<comment type="caution">
    <text evidence="27">The sequence shown here is derived from an EMBL/GenBank/DDBJ whole genome shotgun (WGS) entry which is preliminary data.</text>
</comment>
<evidence type="ECO:0000256" key="3">
    <source>
        <dbReference type="ARBA" id="ARBA00022448"/>
    </source>
</evidence>
<feature type="transmembrane region" description="Helical" evidence="25">
    <location>
        <begin position="228"/>
        <end position="249"/>
    </location>
</feature>
<evidence type="ECO:0000256" key="11">
    <source>
        <dbReference type="ARBA" id="ARBA00044884"/>
    </source>
</evidence>
<comment type="catalytic activity">
    <reaction evidence="10">
        <text>L-alpha-aminoacyl-L-arginine(out) = L-alpha-aminoacyl-L-arginine(in)</text>
        <dbReference type="Rhea" id="RHEA:79367"/>
        <dbReference type="ChEBI" id="CHEBI:229968"/>
    </reaction>
</comment>
<dbReference type="Pfam" id="PF07690">
    <property type="entry name" value="MFS_1"/>
    <property type="match status" value="1"/>
</dbReference>
<sequence length="429" mass="44723">MIIGGQVAGREVETTSFKGWLIWGTAALFYLYEFFVRVAPSAMEPELQAHFGLSAEALGAAAGAYYFIYSPMQLFSGTVIDRFGAKSTLVVAALICTLGAFVEILGSAPLLLSTARFLQGLGSAFAFVGTMYLAADWFPRSMLALLAGLTTSLGMAGAIIGNAGTAFLVERIGWRGALVAAGALGLVIMVLILLVVRRHPDAKMATGVAPSPRILDALKVVWSNPQSWYLGIVGAALYMPLSILGALWGEDYIVAVTGADRDQAAAAVSMMYVGWLVGGPVAGLVSDRYQARRVLLLGASIATCAVTVAIALLSNVSITGMYGLMLLLGLASTSQVVCFAAAVEHNPPEVTGTAIAATNMMIMLLGGLGEWGFGVLLDTFGAGRGADLDPQAFRFAIGLLPAICIVGLGAAFLLTEAPERERVAEVIAT</sequence>
<comment type="catalytic activity">
    <reaction evidence="16">
        <text>L-lysyl-L-lysine(out) = L-lysyl-L-lysine(in)</text>
        <dbReference type="Rhea" id="RHEA:79403"/>
        <dbReference type="ChEBI" id="CHEBI:229956"/>
    </reaction>
</comment>
<gene>
    <name evidence="27" type="ORF">QOZ94_000742</name>
</gene>
<evidence type="ECO:0000256" key="4">
    <source>
        <dbReference type="ARBA" id="ARBA00022692"/>
    </source>
</evidence>
<evidence type="ECO:0000256" key="1">
    <source>
        <dbReference type="ARBA" id="ARBA00004155"/>
    </source>
</evidence>
<reference evidence="27 28" key="1">
    <citation type="submission" date="2023-07" db="EMBL/GenBank/DDBJ databases">
        <title>Genomic Encyclopedia of Type Strains, Phase IV (KMG-IV): sequencing the most valuable type-strain genomes for metagenomic binning, comparative biology and taxonomic classification.</title>
        <authorList>
            <person name="Goeker M."/>
        </authorList>
    </citation>
    <scope>NUCLEOTIDE SEQUENCE [LARGE SCALE GENOMIC DNA]</scope>
    <source>
        <strain evidence="27 28">DSM 3770</strain>
    </source>
</reference>
<comment type="catalytic activity">
    <reaction evidence="8">
        <text>L-lysyl-L-alanine(out) = L-lysyl-L-alanine(in)</text>
        <dbReference type="Rhea" id="RHEA:79399"/>
        <dbReference type="ChEBI" id="CHEBI:229954"/>
    </reaction>
</comment>
<comment type="subcellular location">
    <subcellularLocation>
        <location evidence="1">Lysosome membrane</location>
        <topology evidence="1">Multi-pass membrane protein</topology>
    </subcellularLocation>
</comment>
<dbReference type="PANTHER" id="PTHR23512">
    <property type="entry name" value="MAJOR FACILITATOR SUPERFAMILY DOMAIN-CONTAINING PROTEIN 1"/>
    <property type="match status" value="1"/>
</dbReference>
<dbReference type="RefSeq" id="WP_237346947.1">
    <property type="nucleotide sequence ID" value="NZ_JABWGX010000025.1"/>
</dbReference>
<keyword evidence="7" id="KW-0458">Lysosome</keyword>
<feature type="transmembrane region" description="Helical" evidence="25">
    <location>
        <begin position="264"/>
        <end position="285"/>
    </location>
</feature>
<dbReference type="SUPFAM" id="SSF103473">
    <property type="entry name" value="MFS general substrate transporter"/>
    <property type="match status" value="1"/>
</dbReference>
<accession>A0ABU0LA04</accession>
<feature type="transmembrane region" description="Helical" evidence="25">
    <location>
        <begin position="142"/>
        <end position="160"/>
    </location>
</feature>
<name>A0ABU0LA04_XANAG</name>
<comment type="catalytic activity">
    <reaction evidence="12">
        <text>L-lysyl-L-alpha-amino acid(out) = L-lysyl-L-alpha-amino acid(in)</text>
        <dbReference type="Rhea" id="RHEA:79387"/>
        <dbReference type="ChEBI" id="CHEBI:229965"/>
    </reaction>
</comment>
<comment type="catalytic activity">
    <reaction evidence="11">
        <text>L-alpha-aminoacyl-L-histidine(out) = L-alpha-aminoacyl-L-histidine(in)</text>
        <dbReference type="Rhea" id="RHEA:79375"/>
        <dbReference type="ChEBI" id="CHEBI:229967"/>
    </reaction>
</comment>
<feature type="domain" description="Major facilitator superfamily (MFS) profile" evidence="26">
    <location>
        <begin position="21"/>
        <end position="419"/>
    </location>
</feature>
<comment type="catalytic activity">
    <reaction evidence="9">
        <text>L-histidyl-glycine(out) = L-histidyl-glycine(in)</text>
        <dbReference type="Rhea" id="RHEA:79395"/>
        <dbReference type="ChEBI" id="CHEBI:229957"/>
    </reaction>
</comment>
<evidence type="ECO:0000256" key="5">
    <source>
        <dbReference type="ARBA" id="ARBA00022989"/>
    </source>
</evidence>
<feature type="transmembrane region" description="Helical" evidence="25">
    <location>
        <begin position="89"/>
        <end position="111"/>
    </location>
</feature>
<comment type="catalytic activity">
    <reaction evidence="13">
        <text>L-alpha-aminoacyl-L-lysine(out) = L-alpha-aminoacyl-L-lysine(in)</text>
        <dbReference type="Rhea" id="RHEA:79383"/>
        <dbReference type="ChEBI" id="CHEBI:229966"/>
    </reaction>
</comment>
<feature type="transmembrane region" description="Helical" evidence="25">
    <location>
        <begin position="117"/>
        <end position="135"/>
    </location>
</feature>
<comment type="catalytic activity">
    <reaction evidence="14">
        <text>L-aspartyl-L-lysine(out) = L-aspartyl-L-lysine(in)</text>
        <dbReference type="Rhea" id="RHEA:79411"/>
        <dbReference type="ChEBI" id="CHEBI:229953"/>
    </reaction>
</comment>
<keyword evidence="5 25" id="KW-1133">Transmembrane helix</keyword>
<comment type="catalytic activity">
    <reaction evidence="20">
        <text>L-lysyl-glycine(out) = L-lysyl-glycine(in)</text>
        <dbReference type="Rhea" id="RHEA:79407"/>
        <dbReference type="ChEBI" id="CHEBI:191202"/>
    </reaction>
</comment>
<evidence type="ECO:0000256" key="23">
    <source>
        <dbReference type="ARBA" id="ARBA00045709"/>
    </source>
</evidence>
<evidence type="ECO:0000256" key="13">
    <source>
        <dbReference type="ARBA" id="ARBA00044893"/>
    </source>
</evidence>
<keyword evidence="6 25" id="KW-0472">Membrane</keyword>
<organism evidence="27 28">
    <name type="scientific">Xanthobacter agilis</name>
    <dbReference type="NCBI Taxonomy" id="47492"/>
    <lineage>
        <taxon>Bacteria</taxon>
        <taxon>Pseudomonadati</taxon>
        <taxon>Pseudomonadota</taxon>
        <taxon>Alphaproteobacteria</taxon>
        <taxon>Hyphomicrobiales</taxon>
        <taxon>Xanthobacteraceae</taxon>
        <taxon>Xanthobacter</taxon>
    </lineage>
</organism>
<dbReference type="EMBL" id="JAUSVY010000002">
    <property type="protein sequence ID" value="MDQ0503968.1"/>
    <property type="molecule type" value="Genomic_DNA"/>
</dbReference>
<feature type="transmembrane region" description="Helical" evidence="25">
    <location>
        <begin position="354"/>
        <end position="373"/>
    </location>
</feature>
<evidence type="ECO:0000256" key="7">
    <source>
        <dbReference type="ARBA" id="ARBA00023228"/>
    </source>
</evidence>
<dbReference type="InterPro" id="IPR011701">
    <property type="entry name" value="MFS"/>
</dbReference>
<dbReference type="Gene3D" id="1.20.1250.20">
    <property type="entry name" value="MFS general substrate transporter like domains"/>
    <property type="match status" value="2"/>
</dbReference>
<evidence type="ECO:0000259" key="26">
    <source>
        <dbReference type="PROSITE" id="PS50850"/>
    </source>
</evidence>
<evidence type="ECO:0000256" key="10">
    <source>
        <dbReference type="ARBA" id="ARBA00044881"/>
    </source>
</evidence>
<evidence type="ECO:0000256" key="8">
    <source>
        <dbReference type="ARBA" id="ARBA00044876"/>
    </source>
</evidence>
<evidence type="ECO:0000256" key="18">
    <source>
        <dbReference type="ARBA" id="ARBA00044912"/>
    </source>
</evidence>
<evidence type="ECO:0000256" key="19">
    <source>
        <dbReference type="ARBA" id="ARBA00044919"/>
    </source>
</evidence>
<evidence type="ECO:0000313" key="28">
    <source>
        <dbReference type="Proteomes" id="UP001241747"/>
    </source>
</evidence>
<feature type="transmembrane region" description="Helical" evidence="25">
    <location>
        <begin position="294"/>
        <end position="314"/>
    </location>
</feature>
<evidence type="ECO:0000256" key="9">
    <source>
        <dbReference type="ARBA" id="ARBA00044878"/>
    </source>
</evidence>
<dbReference type="PROSITE" id="PS50850">
    <property type="entry name" value="MFS"/>
    <property type="match status" value="1"/>
</dbReference>
<feature type="transmembrane region" description="Helical" evidence="25">
    <location>
        <begin position="172"/>
        <end position="196"/>
    </location>
</feature>
<evidence type="ECO:0000256" key="20">
    <source>
        <dbReference type="ARBA" id="ARBA00044924"/>
    </source>
</evidence>
<evidence type="ECO:0000256" key="15">
    <source>
        <dbReference type="ARBA" id="ARBA00044899"/>
    </source>
</evidence>
<feature type="transmembrane region" description="Helical" evidence="25">
    <location>
        <begin position="393"/>
        <end position="414"/>
    </location>
</feature>
<evidence type="ECO:0000256" key="24">
    <source>
        <dbReference type="ARBA" id="ARBA00046376"/>
    </source>
</evidence>
<dbReference type="PANTHER" id="PTHR23512:SF3">
    <property type="entry name" value="MAJOR FACILITATOR SUPERFAMILY DOMAIN-CONTAINING PROTEIN 1"/>
    <property type="match status" value="1"/>
</dbReference>
<proteinExistence type="inferred from homology"/>
<protein>
    <recommendedName>
        <fullName evidence="21">Lysosomal dipeptide transporter MFSD1</fullName>
    </recommendedName>
    <alternativeName>
        <fullName evidence="22">Major facilitator superfamily domain-containing protein 1</fullName>
    </alternativeName>
</protein>
<comment type="catalytic activity">
    <reaction evidence="17">
        <text>L-arginyl-glycine(out) = L-arginyl-glycine(in)</text>
        <dbReference type="Rhea" id="RHEA:79391"/>
        <dbReference type="ChEBI" id="CHEBI:229955"/>
    </reaction>
</comment>
<dbReference type="InterPro" id="IPR020846">
    <property type="entry name" value="MFS_dom"/>
</dbReference>
<dbReference type="InterPro" id="IPR036259">
    <property type="entry name" value="MFS_trans_sf"/>
</dbReference>
<evidence type="ECO:0000256" key="2">
    <source>
        <dbReference type="ARBA" id="ARBA00008335"/>
    </source>
</evidence>
<evidence type="ECO:0000256" key="12">
    <source>
        <dbReference type="ARBA" id="ARBA00044891"/>
    </source>
</evidence>
<comment type="catalytic activity">
    <reaction evidence="18">
        <text>L-histidyl-L-alpha-amino acid(out) = L-histidyl-L-alpha-amino acid(in)</text>
        <dbReference type="Rhea" id="RHEA:79379"/>
        <dbReference type="ChEBI" id="CHEBI:229964"/>
    </reaction>
</comment>
<evidence type="ECO:0000256" key="14">
    <source>
        <dbReference type="ARBA" id="ARBA00044898"/>
    </source>
</evidence>
<keyword evidence="28" id="KW-1185">Reference proteome</keyword>
<evidence type="ECO:0000256" key="22">
    <source>
        <dbReference type="ARBA" id="ARBA00045018"/>
    </source>
</evidence>
<comment type="function">
    <text evidence="23">Lysosomal dipeptide uniporter that selectively exports lysine, arginine or histidine-containing dipeptides with a net positive charge from the lysosome lumen into the cytosol. Could play a role in a specific type of protein O-glycosylation indirectly regulating macrophages migration and tissue invasion. Also essential for liver homeostasis.</text>
</comment>
<dbReference type="Proteomes" id="UP001241747">
    <property type="component" value="Unassembled WGS sequence"/>
</dbReference>
<keyword evidence="3" id="KW-0813">Transport</keyword>
<keyword evidence="4 25" id="KW-0812">Transmembrane</keyword>
<evidence type="ECO:0000256" key="25">
    <source>
        <dbReference type="SAM" id="Phobius"/>
    </source>
</evidence>
<comment type="subunit">
    <text evidence="24">Homodimer. Interacts with lysosomal protein GLMP (via lumenal domain); the interaction starts while both proteins are still in the endoplasmic reticulum and is required for stabilization of MFSD1 in lysosomes but has no direct effect on its targeting to lysosomes or transporter activity.</text>
</comment>
<comment type="similarity">
    <text evidence="2">Belongs to the major facilitator superfamily.</text>
</comment>
<feature type="transmembrane region" description="Helical" evidence="25">
    <location>
        <begin position="20"/>
        <end position="39"/>
    </location>
</feature>
<evidence type="ECO:0000256" key="16">
    <source>
        <dbReference type="ARBA" id="ARBA00044900"/>
    </source>
</evidence>
<feature type="transmembrane region" description="Helical" evidence="25">
    <location>
        <begin position="51"/>
        <end position="68"/>
    </location>
</feature>
<feature type="transmembrane region" description="Helical" evidence="25">
    <location>
        <begin position="320"/>
        <end position="342"/>
    </location>
</feature>
<evidence type="ECO:0000313" key="27">
    <source>
        <dbReference type="EMBL" id="MDQ0503968.1"/>
    </source>
</evidence>
<comment type="catalytic activity">
    <reaction evidence="15">
        <text>L-arginyl-L-alpha-amino acid(out) = L-arginyl-L-alpha-amino acid(in)</text>
        <dbReference type="Rhea" id="RHEA:79371"/>
        <dbReference type="ChEBI" id="CHEBI:84315"/>
    </reaction>
</comment>
<evidence type="ECO:0000256" key="6">
    <source>
        <dbReference type="ARBA" id="ARBA00023136"/>
    </source>
</evidence>
<evidence type="ECO:0000256" key="21">
    <source>
        <dbReference type="ARBA" id="ARBA00044985"/>
    </source>
</evidence>
<comment type="catalytic activity">
    <reaction evidence="19">
        <text>L-alanyl-L-lysine(out) = L-alanyl-L-lysine(in)</text>
        <dbReference type="Rhea" id="RHEA:79415"/>
        <dbReference type="ChEBI" id="CHEBI:192470"/>
    </reaction>
</comment>
<dbReference type="InterPro" id="IPR052187">
    <property type="entry name" value="MFSD1"/>
</dbReference>